<reference evidence="2" key="2">
    <citation type="submission" date="2022-01" db="EMBL/GenBank/DDBJ databases">
        <authorList>
            <person name="Yamashiro T."/>
            <person name="Shiraishi A."/>
            <person name="Satake H."/>
            <person name="Nakayama K."/>
        </authorList>
    </citation>
    <scope>NUCLEOTIDE SEQUENCE</scope>
</reference>
<evidence type="ECO:0000313" key="3">
    <source>
        <dbReference type="Proteomes" id="UP001151760"/>
    </source>
</evidence>
<dbReference type="Proteomes" id="UP001151760">
    <property type="component" value="Unassembled WGS sequence"/>
</dbReference>
<sequence length="261" mass="29468">MNFYATTTSPLACSYIYAFHDPNWKKDMLDEYNALITNSTWVLVPRLANVNIVRSMWLFKHKFHADGSLSSPVVKSATIRTVLSLAVSRDWPIDQLDVKNGFIHGHLFDTRSLYGRKQAPRTWFQRFASFATLISFQNSETDTSLCIFYRGSDIAYLLLYVDDIILIASSTVILQCIINMLHSEFAKKNLGSLNYFLGIFAQRTTSGMFLSQSKFAEEIPERPCMLNCNLCPTTVDTESNLGPDDDPVTDSTLYHSLAGAL</sequence>
<evidence type="ECO:0000259" key="1">
    <source>
        <dbReference type="Pfam" id="PF07727"/>
    </source>
</evidence>
<dbReference type="SUPFAM" id="SSF56672">
    <property type="entry name" value="DNA/RNA polymerases"/>
    <property type="match status" value="1"/>
</dbReference>
<accession>A0ABQ5DSE5</accession>
<reference evidence="2" key="1">
    <citation type="journal article" date="2022" name="Int. J. Mol. Sci.">
        <title>Draft Genome of Tanacetum Coccineum: Genomic Comparison of Closely Related Tanacetum-Family Plants.</title>
        <authorList>
            <person name="Yamashiro T."/>
            <person name="Shiraishi A."/>
            <person name="Nakayama K."/>
            <person name="Satake H."/>
        </authorList>
    </citation>
    <scope>NUCLEOTIDE SEQUENCE</scope>
</reference>
<gene>
    <name evidence="2" type="ORF">Tco_0939609</name>
</gene>
<protein>
    <submittedName>
        <fullName evidence="2">Ribonuclease H-like domain-containing protein</fullName>
    </submittedName>
</protein>
<proteinExistence type="predicted"/>
<dbReference type="EMBL" id="BQNB010015412">
    <property type="protein sequence ID" value="GJT39744.1"/>
    <property type="molecule type" value="Genomic_DNA"/>
</dbReference>
<dbReference type="Pfam" id="PF07727">
    <property type="entry name" value="RVT_2"/>
    <property type="match status" value="1"/>
</dbReference>
<dbReference type="InterPro" id="IPR043502">
    <property type="entry name" value="DNA/RNA_pol_sf"/>
</dbReference>
<feature type="domain" description="Reverse transcriptase Ty1/copia-type" evidence="1">
    <location>
        <begin position="111"/>
        <end position="233"/>
    </location>
</feature>
<evidence type="ECO:0000313" key="2">
    <source>
        <dbReference type="EMBL" id="GJT39744.1"/>
    </source>
</evidence>
<organism evidence="2 3">
    <name type="scientific">Tanacetum coccineum</name>
    <dbReference type="NCBI Taxonomy" id="301880"/>
    <lineage>
        <taxon>Eukaryota</taxon>
        <taxon>Viridiplantae</taxon>
        <taxon>Streptophyta</taxon>
        <taxon>Embryophyta</taxon>
        <taxon>Tracheophyta</taxon>
        <taxon>Spermatophyta</taxon>
        <taxon>Magnoliopsida</taxon>
        <taxon>eudicotyledons</taxon>
        <taxon>Gunneridae</taxon>
        <taxon>Pentapetalae</taxon>
        <taxon>asterids</taxon>
        <taxon>campanulids</taxon>
        <taxon>Asterales</taxon>
        <taxon>Asteraceae</taxon>
        <taxon>Asteroideae</taxon>
        <taxon>Anthemideae</taxon>
        <taxon>Anthemidinae</taxon>
        <taxon>Tanacetum</taxon>
    </lineage>
</organism>
<dbReference type="InterPro" id="IPR013103">
    <property type="entry name" value="RVT_2"/>
</dbReference>
<comment type="caution">
    <text evidence="2">The sequence shown here is derived from an EMBL/GenBank/DDBJ whole genome shotgun (WGS) entry which is preliminary data.</text>
</comment>
<name>A0ABQ5DSE5_9ASTR</name>
<keyword evidence="3" id="KW-1185">Reference proteome</keyword>